<accession>A0ABW0LF21</accession>
<evidence type="ECO:0000256" key="1">
    <source>
        <dbReference type="SAM" id="Phobius"/>
    </source>
</evidence>
<keyword evidence="1" id="KW-0812">Transmembrane</keyword>
<dbReference type="EMBL" id="JBHSMC010000004">
    <property type="protein sequence ID" value="MFC5464325.1"/>
    <property type="molecule type" value="Genomic_DNA"/>
</dbReference>
<keyword evidence="1" id="KW-0472">Membrane</keyword>
<comment type="caution">
    <text evidence="2">The sequence shown here is derived from an EMBL/GenBank/DDBJ whole genome shotgun (WGS) entry which is preliminary data.</text>
</comment>
<protein>
    <submittedName>
        <fullName evidence="2">Uncharacterized protein</fullName>
    </submittedName>
</protein>
<keyword evidence="3" id="KW-1185">Reference proteome</keyword>
<organism evidence="2 3">
    <name type="scientific">Lederbergia graminis</name>
    <dbReference type="NCBI Taxonomy" id="735518"/>
    <lineage>
        <taxon>Bacteria</taxon>
        <taxon>Bacillati</taxon>
        <taxon>Bacillota</taxon>
        <taxon>Bacilli</taxon>
        <taxon>Bacillales</taxon>
        <taxon>Bacillaceae</taxon>
        <taxon>Lederbergia</taxon>
    </lineage>
</organism>
<name>A0ABW0LF21_9BACI</name>
<sequence length="67" mass="7662">MRYYRGPVRQDERFFFLGAPLIGGFVGGLLGSALVRPRPFVYPYPPPVYYPYPYGGPTPYGYGPYNY</sequence>
<evidence type="ECO:0000313" key="3">
    <source>
        <dbReference type="Proteomes" id="UP001596147"/>
    </source>
</evidence>
<feature type="transmembrane region" description="Helical" evidence="1">
    <location>
        <begin position="14"/>
        <end position="35"/>
    </location>
</feature>
<dbReference type="RefSeq" id="WP_144927127.1">
    <property type="nucleotide sequence ID" value="NZ_JBHSMC010000004.1"/>
</dbReference>
<reference evidence="3" key="1">
    <citation type="journal article" date="2019" name="Int. J. Syst. Evol. Microbiol.">
        <title>The Global Catalogue of Microorganisms (GCM) 10K type strain sequencing project: providing services to taxonomists for standard genome sequencing and annotation.</title>
        <authorList>
            <consortium name="The Broad Institute Genomics Platform"/>
            <consortium name="The Broad Institute Genome Sequencing Center for Infectious Disease"/>
            <person name="Wu L."/>
            <person name="Ma J."/>
        </authorList>
    </citation>
    <scope>NUCLEOTIDE SEQUENCE [LARGE SCALE GENOMIC DNA]</scope>
    <source>
        <strain evidence="3">CGMCC 1.12237</strain>
    </source>
</reference>
<gene>
    <name evidence="2" type="ORF">ACFPM4_06075</name>
</gene>
<dbReference type="Proteomes" id="UP001596147">
    <property type="component" value="Unassembled WGS sequence"/>
</dbReference>
<keyword evidence="1" id="KW-1133">Transmembrane helix</keyword>
<proteinExistence type="predicted"/>
<evidence type="ECO:0000313" key="2">
    <source>
        <dbReference type="EMBL" id="MFC5464325.1"/>
    </source>
</evidence>